<dbReference type="Pfam" id="PF03734">
    <property type="entry name" value="YkuD"/>
    <property type="match status" value="1"/>
</dbReference>
<feature type="domain" description="L,D-TPase catalytic" evidence="9">
    <location>
        <begin position="1"/>
        <end position="166"/>
    </location>
</feature>
<dbReference type="AlphaFoldDB" id="A0A1G9CJ30"/>
<dbReference type="SUPFAM" id="SSF141523">
    <property type="entry name" value="L,D-transpeptidase catalytic domain-like"/>
    <property type="match status" value="1"/>
</dbReference>
<dbReference type="UniPathway" id="UPA00219"/>
<keyword evidence="3" id="KW-0808">Transferase</keyword>
<dbReference type="Proteomes" id="UP000199555">
    <property type="component" value="Unassembled WGS sequence"/>
</dbReference>
<comment type="similarity">
    <text evidence="2">Belongs to the YkuD family.</text>
</comment>
<feature type="active site" description="Proton donor/acceptor" evidence="7">
    <location>
        <position position="130"/>
    </location>
</feature>
<evidence type="ECO:0000256" key="2">
    <source>
        <dbReference type="ARBA" id="ARBA00005992"/>
    </source>
</evidence>
<dbReference type="InterPro" id="IPR001158">
    <property type="entry name" value="DIX"/>
</dbReference>
<evidence type="ECO:0000256" key="7">
    <source>
        <dbReference type="PROSITE-ProRule" id="PRU01373"/>
    </source>
</evidence>
<dbReference type="PANTHER" id="PTHR38589">
    <property type="entry name" value="BLR0621 PROTEIN"/>
    <property type="match status" value="1"/>
</dbReference>
<keyword evidence="11" id="KW-1185">Reference proteome</keyword>
<feature type="domain" description="DIX" evidence="8">
    <location>
        <begin position="1"/>
        <end position="57"/>
    </location>
</feature>
<comment type="pathway">
    <text evidence="1 7">Cell wall biogenesis; peptidoglycan biosynthesis.</text>
</comment>
<feature type="active site" description="Nucleophile" evidence="7">
    <location>
        <position position="142"/>
    </location>
</feature>
<evidence type="ECO:0000256" key="3">
    <source>
        <dbReference type="ARBA" id="ARBA00022679"/>
    </source>
</evidence>
<keyword evidence="4 7" id="KW-0133">Cell shape</keyword>
<dbReference type="InterPro" id="IPR005490">
    <property type="entry name" value="LD_TPept_cat_dom"/>
</dbReference>
<evidence type="ECO:0000313" key="11">
    <source>
        <dbReference type="Proteomes" id="UP000199555"/>
    </source>
</evidence>
<dbReference type="GO" id="GO:0008360">
    <property type="term" value="P:regulation of cell shape"/>
    <property type="evidence" value="ECO:0007669"/>
    <property type="project" value="UniProtKB-UniRule"/>
</dbReference>
<evidence type="ECO:0000259" key="9">
    <source>
        <dbReference type="PROSITE" id="PS52029"/>
    </source>
</evidence>
<accession>A0A1G9CJ30</accession>
<protein>
    <submittedName>
        <fullName evidence="10">L,D-peptidoglycan transpeptidase YkuD, ErfK/YbiS/YcfS/YnhG family</fullName>
    </submittedName>
</protein>
<dbReference type="PANTHER" id="PTHR38589:SF1">
    <property type="entry name" value="BLR0621 PROTEIN"/>
    <property type="match status" value="1"/>
</dbReference>
<evidence type="ECO:0000313" key="10">
    <source>
        <dbReference type="EMBL" id="SDK51494.1"/>
    </source>
</evidence>
<sequence length="183" mass="19967">MIGRFKDMVLTPAGLRFAGRLIPCSLGRGGVLAAKREGDGATPAGIHRIVGLLYRPDRIARPAPWAEAIGPRDLWCDESGHPAYNHWVQAPFAASHERLRRADPLYDLVVVTDWNWPEARAGQGSAIFLHQWRRPRYPTAGCIAFARRDLIRLAAEAAPGTRLVVPATLSGRLGRHGAVAQAA</sequence>
<evidence type="ECO:0000256" key="5">
    <source>
        <dbReference type="ARBA" id="ARBA00022984"/>
    </source>
</evidence>
<dbReference type="PROSITE" id="PS50841">
    <property type="entry name" value="DIX"/>
    <property type="match status" value="1"/>
</dbReference>
<evidence type="ECO:0000256" key="4">
    <source>
        <dbReference type="ARBA" id="ARBA00022960"/>
    </source>
</evidence>
<name>A0A1G9CJ30_9RHOB</name>
<dbReference type="STRING" id="525640.SAMN04487971_101235"/>
<dbReference type="GO" id="GO:0009252">
    <property type="term" value="P:peptidoglycan biosynthetic process"/>
    <property type="evidence" value="ECO:0007669"/>
    <property type="project" value="UniProtKB-UniPathway"/>
</dbReference>
<dbReference type="InterPro" id="IPR038063">
    <property type="entry name" value="Transpep_catalytic_dom"/>
</dbReference>
<organism evidence="10 11">
    <name type="scientific">Paracoccus chinensis</name>
    <dbReference type="NCBI Taxonomy" id="525640"/>
    <lineage>
        <taxon>Bacteria</taxon>
        <taxon>Pseudomonadati</taxon>
        <taxon>Pseudomonadota</taxon>
        <taxon>Alphaproteobacteria</taxon>
        <taxon>Rhodobacterales</taxon>
        <taxon>Paracoccaceae</taxon>
        <taxon>Paracoccus</taxon>
    </lineage>
</organism>
<dbReference type="GO" id="GO:0016740">
    <property type="term" value="F:transferase activity"/>
    <property type="evidence" value="ECO:0007669"/>
    <property type="project" value="UniProtKB-KW"/>
</dbReference>
<dbReference type="GO" id="GO:0071555">
    <property type="term" value="P:cell wall organization"/>
    <property type="evidence" value="ECO:0007669"/>
    <property type="project" value="UniProtKB-UniRule"/>
</dbReference>
<dbReference type="EMBL" id="FNGE01000001">
    <property type="protein sequence ID" value="SDK51494.1"/>
    <property type="molecule type" value="Genomic_DNA"/>
</dbReference>
<reference evidence="11" key="1">
    <citation type="submission" date="2016-10" db="EMBL/GenBank/DDBJ databases">
        <authorList>
            <person name="Varghese N."/>
            <person name="Submissions S."/>
        </authorList>
    </citation>
    <scope>NUCLEOTIDE SEQUENCE [LARGE SCALE GENOMIC DNA]</scope>
    <source>
        <strain evidence="11">CGMCC 1.7655</strain>
    </source>
</reference>
<keyword evidence="5 7" id="KW-0573">Peptidoglycan synthesis</keyword>
<dbReference type="GO" id="GO:0004180">
    <property type="term" value="F:carboxypeptidase activity"/>
    <property type="evidence" value="ECO:0007669"/>
    <property type="project" value="UniProtKB-ARBA"/>
</dbReference>
<gene>
    <name evidence="10" type="ORF">SAMN04487971_101235</name>
</gene>
<dbReference type="PROSITE" id="PS52029">
    <property type="entry name" value="LD_TPASE"/>
    <property type="match status" value="1"/>
</dbReference>
<proteinExistence type="inferred from homology"/>
<evidence type="ECO:0000259" key="8">
    <source>
        <dbReference type="PROSITE" id="PS50841"/>
    </source>
</evidence>
<keyword evidence="6 7" id="KW-0961">Cell wall biogenesis/degradation</keyword>
<dbReference type="CDD" id="cd16913">
    <property type="entry name" value="YkuD_like"/>
    <property type="match status" value="1"/>
</dbReference>
<evidence type="ECO:0000256" key="1">
    <source>
        <dbReference type="ARBA" id="ARBA00004752"/>
    </source>
</evidence>
<evidence type="ECO:0000256" key="6">
    <source>
        <dbReference type="ARBA" id="ARBA00023316"/>
    </source>
</evidence>